<gene>
    <name evidence="10" type="ORF">PVAND_009743</name>
</gene>
<feature type="transmembrane region" description="Helical" evidence="8">
    <location>
        <begin position="404"/>
        <end position="423"/>
    </location>
</feature>
<evidence type="ECO:0000256" key="8">
    <source>
        <dbReference type="SAM" id="Phobius"/>
    </source>
</evidence>
<dbReference type="OrthoDB" id="6614738at2759"/>
<dbReference type="Proteomes" id="UP001107558">
    <property type="component" value="Chromosome 1"/>
</dbReference>
<evidence type="ECO:0000256" key="3">
    <source>
        <dbReference type="ARBA" id="ARBA00022692"/>
    </source>
</evidence>
<dbReference type="Gene3D" id="1.10.287.70">
    <property type="match status" value="1"/>
</dbReference>
<feature type="chain" id="PRO_5039950312" description="Ionotropic receptor" evidence="9">
    <location>
        <begin position="23"/>
        <end position="754"/>
    </location>
</feature>
<comment type="caution">
    <text evidence="10">The sequence shown here is derived from an EMBL/GenBank/DDBJ whole genome shotgun (WGS) entry which is preliminary data.</text>
</comment>
<dbReference type="InterPro" id="IPR052192">
    <property type="entry name" value="Insect_Ionotropic_Sensory_Rcpt"/>
</dbReference>
<reference evidence="10" key="1">
    <citation type="submission" date="2021-03" db="EMBL/GenBank/DDBJ databases">
        <title>Chromosome level genome of the anhydrobiotic midge Polypedilum vanderplanki.</title>
        <authorList>
            <person name="Yoshida Y."/>
            <person name="Kikawada T."/>
            <person name="Gusev O."/>
        </authorList>
    </citation>
    <scope>NUCLEOTIDE SEQUENCE</scope>
    <source>
        <strain evidence="10">NIAS01</strain>
        <tissue evidence="10">Whole body or cell culture</tissue>
    </source>
</reference>
<name>A0A9J6CDR7_POLVA</name>
<evidence type="ECO:0000256" key="9">
    <source>
        <dbReference type="SAM" id="SignalP"/>
    </source>
</evidence>
<evidence type="ECO:0000256" key="6">
    <source>
        <dbReference type="ARBA" id="ARBA00023170"/>
    </source>
</evidence>
<evidence type="ECO:0000256" key="7">
    <source>
        <dbReference type="ARBA" id="ARBA00023180"/>
    </source>
</evidence>
<proteinExistence type="predicted"/>
<dbReference type="PANTHER" id="PTHR42643">
    <property type="entry name" value="IONOTROPIC RECEPTOR 20A-RELATED"/>
    <property type="match status" value="1"/>
</dbReference>
<accession>A0A9J6CDR7</accession>
<feature type="transmembrane region" description="Helical" evidence="8">
    <location>
        <begin position="592"/>
        <end position="613"/>
    </location>
</feature>
<dbReference type="PANTHER" id="PTHR42643:SF30">
    <property type="entry name" value="IONOTROPIC RECEPTOR 40A-RELATED"/>
    <property type="match status" value="1"/>
</dbReference>
<dbReference type="AlphaFoldDB" id="A0A9J6CDR7"/>
<evidence type="ECO:0000313" key="11">
    <source>
        <dbReference type="Proteomes" id="UP001107558"/>
    </source>
</evidence>
<protein>
    <recommendedName>
        <fullName evidence="12">Ionotropic receptor</fullName>
    </recommendedName>
</protein>
<keyword evidence="3 8" id="KW-0812">Transmembrane</keyword>
<keyword evidence="6" id="KW-0675">Receptor</keyword>
<organism evidence="10 11">
    <name type="scientific">Polypedilum vanderplanki</name>
    <name type="common">Sleeping chironomid midge</name>
    <dbReference type="NCBI Taxonomy" id="319348"/>
    <lineage>
        <taxon>Eukaryota</taxon>
        <taxon>Metazoa</taxon>
        <taxon>Ecdysozoa</taxon>
        <taxon>Arthropoda</taxon>
        <taxon>Hexapoda</taxon>
        <taxon>Insecta</taxon>
        <taxon>Pterygota</taxon>
        <taxon>Neoptera</taxon>
        <taxon>Endopterygota</taxon>
        <taxon>Diptera</taxon>
        <taxon>Nematocera</taxon>
        <taxon>Chironomoidea</taxon>
        <taxon>Chironomidae</taxon>
        <taxon>Chironominae</taxon>
        <taxon>Polypedilum</taxon>
        <taxon>Polypedilum</taxon>
    </lineage>
</organism>
<keyword evidence="2" id="KW-1003">Cell membrane</keyword>
<keyword evidence="11" id="KW-1185">Reference proteome</keyword>
<evidence type="ECO:0000256" key="4">
    <source>
        <dbReference type="ARBA" id="ARBA00022989"/>
    </source>
</evidence>
<keyword evidence="4 8" id="KW-1133">Transmembrane helix</keyword>
<evidence type="ECO:0000313" key="10">
    <source>
        <dbReference type="EMBL" id="KAG5680218.1"/>
    </source>
</evidence>
<dbReference type="EMBL" id="JADBJN010000001">
    <property type="protein sequence ID" value="KAG5680218.1"/>
    <property type="molecule type" value="Genomic_DNA"/>
</dbReference>
<sequence length="754" mass="88831">MKLVKVFGFILAFFFMVKEIKCFSKNKHIDNNSIQMNYSNIKLYKNLQEQFERSQAISQALTDVIHVYLIQQRIYFNVTIMNPMSKSYSEIVDITLGKIKKFHSNYLMSADISQNESIKISYSSIFFADESMNENSSLKLKKLIKVLSTDPRKLKFLTYKETCVNITSIKNFFHEKLTFYNFEMYLYIVCKLDDKTLKLVTHEWFDYDSCNKRKLKTLNSFDLKSKKWKNKLMNHQKFRNFNKCLITIRDTGFNSVIYSEKNIYKFKNVYEKFWLEVAKYANFSLNLMRNGTKNINLDLYMGPLTTGFSQRSVTSVFSSMDIGLMVTRGKAYNDYEKLLMPFDLTTWILLFFTFGIAFFVIFIINQMSIKIQEKVFGRNITTPSFNVVSTFFGIGLSKLPKTSFARFILIMFIMFCLIVRTAYQGVIFDYMNSDMRKPHATTIEEVFEQNYRVLSQFKSHIANNFKISIPQKWWNKIEYSINPFKSGKDICKHLLKDEPKTAIVTCNEIDRSVFLGCNIKPIRIKETVFTIPSGFGMQRNHYLYEVIEEVLKPMIESGILKHMSDYSFWLFSRRYNENKTWPKVLALGDLSYGFNIWLITCSFAIVVFFWEIITWRIKKRKKSLTKFDGVELKEIKNNDIVFEELENETSLIDLKLSNKEKSDDQNVDEEPKQLDSEVNNIDLLPTVNYFEFQELENKTKLCNESEKEETSFCSENSLNEVSDMKKSSDMKCKKLCQQNSKSNEEEIIEIIDLE</sequence>
<keyword evidence="5 8" id="KW-0472">Membrane</keyword>
<feature type="transmembrane region" description="Helical" evidence="8">
    <location>
        <begin position="344"/>
        <end position="364"/>
    </location>
</feature>
<keyword evidence="9" id="KW-0732">Signal</keyword>
<keyword evidence="7" id="KW-0325">Glycoprotein</keyword>
<feature type="signal peptide" evidence="9">
    <location>
        <begin position="1"/>
        <end position="22"/>
    </location>
</feature>
<evidence type="ECO:0008006" key="12">
    <source>
        <dbReference type="Google" id="ProtNLM"/>
    </source>
</evidence>
<dbReference type="GO" id="GO:0005886">
    <property type="term" value="C:plasma membrane"/>
    <property type="evidence" value="ECO:0007669"/>
    <property type="project" value="UniProtKB-SubCell"/>
</dbReference>
<evidence type="ECO:0000256" key="5">
    <source>
        <dbReference type="ARBA" id="ARBA00023136"/>
    </source>
</evidence>
<evidence type="ECO:0000256" key="1">
    <source>
        <dbReference type="ARBA" id="ARBA00004651"/>
    </source>
</evidence>
<comment type="subcellular location">
    <subcellularLocation>
        <location evidence="1">Cell membrane</location>
        <topology evidence="1">Multi-pass membrane protein</topology>
    </subcellularLocation>
</comment>
<evidence type="ECO:0000256" key="2">
    <source>
        <dbReference type="ARBA" id="ARBA00022475"/>
    </source>
</evidence>